<evidence type="ECO:0000256" key="7">
    <source>
        <dbReference type="ARBA" id="ARBA00052386"/>
    </source>
</evidence>
<dbReference type="Proteomes" id="UP000011750">
    <property type="component" value="Chromosome A03"/>
</dbReference>
<dbReference type="EnsemblPlants" id="Bra001737.1">
    <property type="protein sequence ID" value="Bra001737.1-P"/>
    <property type="gene ID" value="Bra001737"/>
</dbReference>
<proteinExistence type="inferred from homology"/>
<dbReference type="GO" id="GO:0005524">
    <property type="term" value="F:ATP binding"/>
    <property type="evidence" value="ECO:0007669"/>
    <property type="project" value="UniProtKB-KW"/>
</dbReference>
<dbReference type="RefSeq" id="XP_009135619.1">
    <property type="nucleotide sequence ID" value="XM_009137371.1"/>
</dbReference>
<protein>
    <recommendedName>
        <fullName evidence="8">adenylate dimethylallyltransferase (ADP/ATP-dependent)</fullName>
        <ecNumber evidence="8">2.5.1.112</ecNumber>
    </recommendedName>
</protein>
<dbReference type="PANTHER" id="PTHR11088:SF93">
    <property type="entry name" value="ADENYLATE ISOPENTENYLTRANSFERASE"/>
    <property type="match status" value="1"/>
</dbReference>
<dbReference type="Gene3D" id="3.40.50.300">
    <property type="entry name" value="P-loop containing nucleotide triphosphate hydrolases"/>
    <property type="match status" value="1"/>
</dbReference>
<dbReference type="OrthoDB" id="775260at2759"/>
<evidence type="ECO:0000256" key="6">
    <source>
        <dbReference type="ARBA" id="ARBA00051744"/>
    </source>
</evidence>
<accession>M4CC07</accession>
<evidence type="ECO:0000256" key="2">
    <source>
        <dbReference type="ARBA" id="ARBA00022679"/>
    </source>
</evidence>
<name>M4CC07_BRACM</name>
<dbReference type="SMR" id="M4CC07"/>
<dbReference type="InParanoid" id="M4CC07"/>
<comment type="similarity">
    <text evidence="1">Belongs to the IPP transferase family.</text>
</comment>
<dbReference type="HOGENOM" id="CLU_032616_4_1_1"/>
<reference evidence="9 10" key="1">
    <citation type="journal article" date="2011" name="Nat. Genet.">
        <title>The genome of the mesopolyploid crop species Brassica rapa.</title>
        <authorList>
            <consortium name="Brassica rapa Genome Sequencing Project Consortium"/>
            <person name="Wang X."/>
            <person name="Wang H."/>
            <person name="Wang J."/>
            <person name="Sun R."/>
            <person name="Wu J."/>
            <person name="Liu S."/>
            <person name="Bai Y."/>
            <person name="Mun J.H."/>
            <person name="Bancroft I."/>
            <person name="Cheng F."/>
            <person name="Huang S."/>
            <person name="Li X."/>
            <person name="Hua W."/>
            <person name="Wang J."/>
            <person name="Wang X."/>
            <person name="Freeling M."/>
            <person name="Pires J.C."/>
            <person name="Paterson A.H."/>
            <person name="Chalhoub B."/>
            <person name="Wang B."/>
            <person name="Hayward A."/>
            <person name="Sharpe A.G."/>
            <person name="Park B.S."/>
            <person name="Weisshaar B."/>
            <person name="Liu B."/>
            <person name="Li B."/>
            <person name="Liu B."/>
            <person name="Tong C."/>
            <person name="Song C."/>
            <person name="Duran C."/>
            <person name="Peng C."/>
            <person name="Geng C."/>
            <person name="Koh C."/>
            <person name="Lin C."/>
            <person name="Edwards D."/>
            <person name="Mu D."/>
            <person name="Shen D."/>
            <person name="Soumpourou E."/>
            <person name="Li F."/>
            <person name="Fraser F."/>
            <person name="Conant G."/>
            <person name="Lassalle G."/>
            <person name="King G.J."/>
            <person name="Bonnema G."/>
            <person name="Tang H."/>
            <person name="Wang H."/>
            <person name="Belcram H."/>
            <person name="Zhou H."/>
            <person name="Hirakawa H."/>
            <person name="Abe H."/>
            <person name="Guo H."/>
            <person name="Wang H."/>
            <person name="Jin H."/>
            <person name="Parkin I.A."/>
            <person name="Batley J."/>
            <person name="Kim J.S."/>
            <person name="Just J."/>
            <person name="Li J."/>
            <person name="Xu J."/>
            <person name="Deng J."/>
            <person name="Kim J.A."/>
            <person name="Li J."/>
            <person name="Yu J."/>
            <person name="Meng J."/>
            <person name="Wang J."/>
            <person name="Min J."/>
            <person name="Poulain J."/>
            <person name="Wang J."/>
            <person name="Hatakeyama K."/>
            <person name="Wu K."/>
            <person name="Wang L."/>
            <person name="Fang L."/>
            <person name="Trick M."/>
            <person name="Links M.G."/>
            <person name="Zhao M."/>
            <person name="Jin M."/>
            <person name="Ramchiary N."/>
            <person name="Drou N."/>
            <person name="Berkman P.J."/>
            <person name="Cai Q."/>
            <person name="Huang Q."/>
            <person name="Li R."/>
            <person name="Tabata S."/>
            <person name="Cheng S."/>
            <person name="Zhang S."/>
            <person name="Zhang S."/>
            <person name="Huang S."/>
            <person name="Sato S."/>
            <person name="Sun S."/>
            <person name="Kwon S.J."/>
            <person name="Choi S.R."/>
            <person name="Lee T.H."/>
            <person name="Fan W."/>
            <person name="Zhao X."/>
            <person name="Tan X."/>
            <person name="Xu X."/>
            <person name="Wang Y."/>
            <person name="Qiu Y."/>
            <person name="Yin Y."/>
            <person name="Li Y."/>
            <person name="Du Y."/>
            <person name="Liao Y."/>
            <person name="Lim Y."/>
            <person name="Narusaka Y."/>
            <person name="Wang Y."/>
            <person name="Wang Z."/>
            <person name="Li Z."/>
            <person name="Wang Z."/>
            <person name="Xiong Z."/>
            <person name="Zhang Z."/>
        </authorList>
    </citation>
    <scope>NUCLEOTIDE SEQUENCE [LARGE SCALE GENOMIC DNA]</scope>
    <source>
        <strain evidence="9 10">cv. Chiifu-401-42</strain>
    </source>
</reference>
<dbReference type="Gene3D" id="1.10.287.890">
    <property type="entry name" value="Crystal structure of tRNA isopentenylpyrophosphate transferase (bh2366) domain"/>
    <property type="match status" value="1"/>
</dbReference>
<evidence type="ECO:0000256" key="8">
    <source>
        <dbReference type="ARBA" id="ARBA00066838"/>
    </source>
</evidence>
<dbReference type="OMA" id="PMTVCMD"/>
<dbReference type="EC" id="2.5.1.112" evidence="8"/>
<dbReference type="InterPro" id="IPR027417">
    <property type="entry name" value="P-loop_NTPase"/>
</dbReference>
<dbReference type="STRING" id="51351.M4CC07"/>
<evidence type="ECO:0000256" key="1">
    <source>
        <dbReference type="ARBA" id="ARBA00005842"/>
    </source>
</evidence>
<dbReference type="GO" id="GO:0052381">
    <property type="term" value="F:tRNA dimethylallyltransferase activity"/>
    <property type="evidence" value="ECO:0000318"/>
    <property type="project" value="GO_Central"/>
</dbReference>
<dbReference type="eggNOG" id="KOG1384">
    <property type="taxonomic scope" value="Eukaryota"/>
</dbReference>
<dbReference type="Gramene" id="Bra001737.1">
    <property type="protein sequence ID" value="Bra001737.1-P"/>
    <property type="gene ID" value="Bra001737"/>
</dbReference>
<evidence type="ECO:0000256" key="3">
    <source>
        <dbReference type="ARBA" id="ARBA00022712"/>
    </source>
</evidence>
<reference evidence="9" key="3">
    <citation type="submission" date="2023-03" db="UniProtKB">
        <authorList>
            <consortium name="EnsemblPlants"/>
        </authorList>
    </citation>
    <scope>IDENTIFICATION</scope>
    <source>
        <strain evidence="9">cv. Chiifu-401-42</strain>
    </source>
</reference>
<dbReference type="GO" id="GO:0009691">
    <property type="term" value="P:cytokinin biosynthetic process"/>
    <property type="evidence" value="ECO:0000318"/>
    <property type="project" value="GO_Central"/>
</dbReference>
<reference evidence="9 10" key="2">
    <citation type="journal article" date="2018" name="Hortic Res">
        <title>Improved Brassica rapa reference genome by single-molecule sequencing and chromosome conformation capture technologies.</title>
        <authorList>
            <person name="Zhang L."/>
            <person name="Cai X."/>
            <person name="Wu J."/>
            <person name="Liu M."/>
            <person name="Grob S."/>
            <person name="Cheng F."/>
            <person name="Liang J."/>
            <person name="Cai C."/>
            <person name="Liu Z."/>
            <person name="Liu B."/>
            <person name="Wang F."/>
            <person name="Li S."/>
            <person name="Liu F."/>
            <person name="Li X."/>
            <person name="Cheng L."/>
            <person name="Yang W."/>
            <person name="Li M.H."/>
            <person name="Grossniklaus U."/>
            <person name="Zheng H."/>
            <person name="Wang X."/>
        </authorList>
    </citation>
    <scope>NUCLEOTIDE SEQUENCE [LARGE SCALE GENOMIC DNA]</scope>
    <source>
        <strain evidence="9 10">cv. Chiifu-401-42</strain>
    </source>
</reference>
<keyword evidence="10" id="KW-1185">Reference proteome</keyword>
<dbReference type="GO" id="GO:0006400">
    <property type="term" value="P:tRNA modification"/>
    <property type="evidence" value="ECO:0000318"/>
    <property type="project" value="GO_Central"/>
</dbReference>
<evidence type="ECO:0000256" key="4">
    <source>
        <dbReference type="ARBA" id="ARBA00022741"/>
    </source>
</evidence>
<keyword evidence="4" id="KW-0547">Nucleotide-binding</keyword>
<dbReference type="AlphaFoldDB" id="M4CC07"/>
<evidence type="ECO:0000313" key="9">
    <source>
        <dbReference type="EnsemblPlants" id="Bra001737.1-P"/>
    </source>
</evidence>
<dbReference type="FunFam" id="1.10.287.890:FF:000003">
    <property type="entry name" value="Adenylate isopentenyltransferase"/>
    <property type="match status" value="1"/>
</dbReference>
<organism evidence="9 10">
    <name type="scientific">Brassica campestris</name>
    <name type="common">Field mustard</name>
    <dbReference type="NCBI Taxonomy" id="3711"/>
    <lineage>
        <taxon>Eukaryota</taxon>
        <taxon>Viridiplantae</taxon>
        <taxon>Streptophyta</taxon>
        <taxon>Embryophyta</taxon>
        <taxon>Tracheophyta</taxon>
        <taxon>Spermatophyta</taxon>
        <taxon>Magnoliopsida</taxon>
        <taxon>eudicotyledons</taxon>
        <taxon>Gunneridae</taxon>
        <taxon>Pentapetalae</taxon>
        <taxon>rosids</taxon>
        <taxon>malvids</taxon>
        <taxon>Brassicales</taxon>
        <taxon>Brassicaceae</taxon>
        <taxon>Brassiceae</taxon>
        <taxon>Brassica</taxon>
    </lineage>
</organism>
<dbReference type="PANTHER" id="PTHR11088">
    <property type="entry name" value="TRNA DIMETHYLALLYLTRANSFERASE"/>
    <property type="match status" value="1"/>
</dbReference>
<keyword evidence="5" id="KW-0067">ATP-binding</keyword>
<dbReference type="GO" id="GO:0052622">
    <property type="term" value="F:ATP/ADP dimethylallyltransferase activity"/>
    <property type="evidence" value="ECO:0007669"/>
    <property type="project" value="UniProtKB-EC"/>
</dbReference>
<dbReference type="GO" id="GO:0009824">
    <property type="term" value="F:AMP dimethylallyltransferase activity"/>
    <property type="evidence" value="ECO:0000318"/>
    <property type="project" value="GO_Central"/>
</dbReference>
<dbReference type="InterPro" id="IPR039657">
    <property type="entry name" value="Dimethylallyltransferase"/>
</dbReference>
<comment type="catalytic activity">
    <reaction evidence="7">
        <text>dimethylallyl diphosphate + ADP = N(6)-(dimethylallyl)adenosine 5'-diphosphate + diphosphate</text>
        <dbReference type="Rhea" id="RHEA:36327"/>
        <dbReference type="ChEBI" id="CHEBI:33019"/>
        <dbReference type="ChEBI" id="CHEBI:57623"/>
        <dbReference type="ChEBI" id="CHEBI:73533"/>
        <dbReference type="ChEBI" id="CHEBI:456216"/>
        <dbReference type="EC" id="2.5.1.112"/>
    </reaction>
</comment>
<dbReference type="GeneID" id="103859798"/>
<keyword evidence="2" id="KW-0808">Transferase</keyword>
<sequence>MHELTSTFVSRSLVPTTYTQPPQLRPKSIVPMTVCMDQSRKEKVIVIMGATGTGKSRLSVGLAARFSGEIINSDKMQFYNGLEIATNQITIPERCGVAHHLLGELPVDDSELIASEFRSVASRSISEISSRGKLPIIAGGSNSFVHALLVGRFDPVTNPFSSKPSISSELRYDCFFLWVDVSASVLYHYLSKRVDKMMESGMFEELASFYNPRNSRSTIRTGIHRAIGVPEFDRYFGVYPPEKSHNVFEWDQARKAAYEELAVHEIKDNTWRLAKKQIERIMMLRSSGWEIHRLNATASLRASSREVWEKNVLRESVKNVKRFLLTD</sequence>
<dbReference type="SUPFAM" id="SSF52540">
    <property type="entry name" value="P-loop containing nucleoside triphosphate hydrolases"/>
    <property type="match status" value="1"/>
</dbReference>
<dbReference type="GO" id="GO:0005739">
    <property type="term" value="C:mitochondrion"/>
    <property type="evidence" value="ECO:0000318"/>
    <property type="project" value="GO_Central"/>
</dbReference>
<dbReference type="Pfam" id="PF01715">
    <property type="entry name" value="IPPT"/>
    <property type="match status" value="2"/>
</dbReference>
<keyword evidence="3" id="KW-0203">Cytokinin biosynthesis</keyword>
<comment type="catalytic activity">
    <reaction evidence="6">
        <text>dimethylallyl diphosphate + ATP = N(6)-(dimethylallyl)adenosine 5'-triphosphate + diphosphate</text>
        <dbReference type="Rhea" id="RHEA:36331"/>
        <dbReference type="ChEBI" id="CHEBI:30616"/>
        <dbReference type="ChEBI" id="CHEBI:33019"/>
        <dbReference type="ChEBI" id="CHEBI:57623"/>
        <dbReference type="ChEBI" id="CHEBI:73532"/>
        <dbReference type="EC" id="2.5.1.112"/>
    </reaction>
</comment>
<dbReference type="KEGG" id="brp:103859798"/>
<evidence type="ECO:0000313" key="10">
    <source>
        <dbReference type="Proteomes" id="UP000011750"/>
    </source>
</evidence>
<evidence type="ECO:0000256" key="5">
    <source>
        <dbReference type="ARBA" id="ARBA00022840"/>
    </source>
</evidence>